<evidence type="ECO:0000256" key="4">
    <source>
        <dbReference type="ARBA" id="ARBA00022801"/>
    </source>
</evidence>
<dbReference type="EMBL" id="JX649904">
    <property type="protein sequence ID" value="AGC72515.1"/>
    <property type="molecule type" value="Genomic_DNA"/>
</dbReference>
<dbReference type="SMART" id="SM00849">
    <property type="entry name" value="Lactamase_B"/>
    <property type="match status" value="1"/>
</dbReference>
<evidence type="ECO:0000256" key="5">
    <source>
        <dbReference type="ARBA" id="ARBA00022833"/>
    </source>
</evidence>
<protein>
    <submittedName>
        <fullName evidence="7">Uncharacterized protein Mb2322c</fullName>
    </submittedName>
</protein>
<dbReference type="PANTHER" id="PTHR42978:SF7">
    <property type="entry name" value="METALLO-HYDROLASE RV2300C-RELATED"/>
    <property type="match status" value="1"/>
</dbReference>
<accession>L7W1Q5</accession>
<evidence type="ECO:0000259" key="6">
    <source>
        <dbReference type="SMART" id="SM00849"/>
    </source>
</evidence>
<feature type="domain" description="Metallo-beta-lactamase" evidence="6">
    <location>
        <begin position="21"/>
        <end position="252"/>
    </location>
</feature>
<dbReference type="InterPro" id="IPR051013">
    <property type="entry name" value="MBL_superfamily_lactonases"/>
</dbReference>
<evidence type="ECO:0000256" key="2">
    <source>
        <dbReference type="ARBA" id="ARBA00007749"/>
    </source>
</evidence>
<dbReference type="Pfam" id="PF00753">
    <property type="entry name" value="Lactamase_B"/>
    <property type="match status" value="1"/>
</dbReference>
<comment type="similarity">
    <text evidence="2">Belongs to the metallo-beta-lactamase superfamily.</text>
</comment>
<evidence type="ECO:0000256" key="1">
    <source>
        <dbReference type="ARBA" id="ARBA00001947"/>
    </source>
</evidence>
<proteinExistence type="inferred from homology"/>
<dbReference type="GO" id="GO:0046872">
    <property type="term" value="F:metal ion binding"/>
    <property type="evidence" value="ECO:0007669"/>
    <property type="project" value="UniProtKB-KW"/>
</dbReference>
<dbReference type="AlphaFoldDB" id="L7W1Q5"/>
<evidence type="ECO:0000256" key="3">
    <source>
        <dbReference type="ARBA" id="ARBA00022723"/>
    </source>
</evidence>
<organism evidence="7">
    <name type="scientific">uncultured bacterium A1Q1_fos_2059</name>
    <dbReference type="NCBI Taxonomy" id="1256559"/>
    <lineage>
        <taxon>Bacteria</taxon>
        <taxon>environmental samples</taxon>
    </lineage>
</organism>
<dbReference type="PANTHER" id="PTHR42978">
    <property type="entry name" value="QUORUM-QUENCHING LACTONASE YTNP-RELATED-RELATED"/>
    <property type="match status" value="1"/>
</dbReference>
<name>L7W1Q5_9BACT</name>
<reference evidence="7" key="1">
    <citation type="submission" date="2012-09" db="EMBL/GenBank/DDBJ databases">
        <title>Metagenomic Characterization of a Microbial Community in Wastewater Detects High Levels of Antibiotic Resistance.</title>
        <authorList>
            <person name="Abrams M."/>
            <person name="Caldwell A."/>
            <person name="Vandaei E."/>
            <person name="Lee W."/>
            <person name="Perrott J."/>
            <person name="Khan S.Y."/>
            <person name="Ta J."/>
            <person name="Romero D."/>
            <person name="Nguyen V."/>
            <person name="Pourmand N."/>
            <person name="Ouverney C.C."/>
        </authorList>
    </citation>
    <scope>NUCLEOTIDE SEQUENCE</scope>
</reference>
<keyword evidence="5" id="KW-0862">Zinc</keyword>
<dbReference type="InterPro" id="IPR001279">
    <property type="entry name" value="Metallo-B-lactamas"/>
</dbReference>
<keyword evidence="3" id="KW-0479">Metal-binding</keyword>
<keyword evidence="4" id="KW-0378">Hydrolase</keyword>
<dbReference type="CDD" id="cd07742">
    <property type="entry name" value="metallo-hydrolase-like_MBL-fold"/>
    <property type="match status" value="1"/>
</dbReference>
<dbReference type="InterPro" id="IPR036866">
    <property type="entry name" value="RibonucZ/Hydroxyglut_hydro"/>
</dbReference>
<dbReference type="Gene3D" id="3.60.15.10">
    <property type="entry name" value="Ribonuclease Z/Hydroxyacylglutathione hydrolase-like"/>
    <property type="match status" value="1"/>
</dbReference>
<evidence type="ECO:0000313" key="7">
    <source>
        <dbReference type="EMBL" id="AGC72515.1"/>
    </source>
</evidence>
<sequence>MKVHHLNCGTMRPFAWPGGLVCHVLLIESAAGLVLVDSGYGLADIADPKRRLGLTRPALKPVLDENETAFRQVERLGFDPKDVRHIVVTHFDGDHIGGLVDFPWAKVHVTEAEFNAATNPQGFVEKYRYNPLIWAHGPDLVQHAPAAGDRWRGFASAKELTEIGSGIVLIALPGHSRGHAAVAVDAGDRWIFHAGDSFEHRGQIDSSAKIPFVAKQSEAMMAVDKSLVAQNHARLRELWETDSAEVLLVNGHDPVLFERARQGV</sequence>
<comment type="cofactor">
    <cofactor evidence="1">
        <name>Zn(2+)</name>
        <dbReference type="ChEBI" id="CHEBI:29105"/>
    </cofactor>
</comment>
<dbReference type="GO" id="GO:0016787">
    <property type="term" value="F:hydrolase activity"/>
    <property type="evidence" value="ECO:0007669"/>
    <property type="project" value="UniProtKB-KW"/>
</dbReference>
<dbReference type="SUPFAM" id="SSF56281">
    <property type="entry name" value="Metallo-hydrolase/oxidoreductase"/>
    <property type="match status" value="1"/>
</dbReference>